<name>A0A344J6K5_9GAMM</name>
<dbReference type="OrthoDB" id="6708821at2"/>
<dbReference type="SUPFAM" id="SSF53822">
    <property type="entry name" value="Periplasmic binding protein-like I"/>
    <property type="match status" value="1"/>
</dbReference>
<dbReference type="GO" id="GO:0009252">
    <property type="term" value="P:peptidoglycan biosynthetic process"/>
    <property type="evidence" value="ECO:0007669"/>
    <property type="project" value="TreeGrafter"/>
</dbReference>
<keyword evidence="2" id="KW-0732">Signal</keyword>
<dbReference type="KEGG" id="lue:DCD74_08195"/>
<keyword evidence="3" id="KW-0449">Lipoprotein</keyword>
<dbReference type="InterPro" id="IPR007443">
    <property type="entry name" value="LpoA"/>
</dbReference>
<keyword evidence="4" id="KW-1185">Reference proteome</keyword>
<proteinExistence type="predicted"/>
<dbReference type="Proteomes" id="UP000251842">
    <property type="component" value="Chromosome"/>
</dbReference>
<dbReference type="AlphaFoldDB" id="A0A344J6K5"/>
<dbReference type="EMBL" id="CP029556">
    <property type="protein sequence ID" value="AXA84665.1"/>
    <property type="molecule type" value="Genomic_DNA"/>
</dbReference>
<keyword evidence="1" id="KW-0472">Membrane</keyword>
<dbReference type="GO" id="GO:0031241">
    <property type="term" value="C:periplasmic side of cell outer membrane"/>
    <property type="evidence" value="ECO:0007669"/>
    <property type="project" value="TreeGrafter"/>
</dbReference>
<dbReference type="RefSeq" id="WP_112926878.1">
    <property type="nucleotide sequence ID" value="NZ_CP029556.1"/>
</dbReference>
<dbReference type="InterPro" id="IPR028082">
    <property type="entry name" value="Peripla_BP_I"/>
</dbReference>
<dbReference type="PROSITE" id="PS51257">
    <property type="entry name" value="PROKAR_LIPOPROTEIN"/>
    <property type="match status" value="1"/>
</dbReference>
<reference evidence="4" key="1">
    <citation type="submission" date="2018-05" db="EMBL/GenBank/DDBJ databases">
        <title>Luteimonas pekinense sp. nov., isolated from human Meibomian gland secretions, Beijing, China.</title>
        <authorList>
            <person name="Wen T."/>
            <person name="Bai H."/>
            <person name="Lv H."/>
        </authorList>
    </citation>
    <scope>NUCLEOTIDE SEQUENCE [LARGE SCALE GENOMIC DNA]</scope>
    <source>
        <strain evidence="4">83-4</strain>
    </source>
</reference>
<accession>A0A344J6K5</accession>
<dbReference type="GO" id="GO:0030234">
    <property type="term" value="F:enzyme regulator activity"/>
    <property type="evidence" value="ECO:0007669"/>
    <property type="project" value="TreeGrafter"/>
</dbReference>
<dbReference type="CDD" id="cd06339">
    <property type="entry name" value="PBP1_YraM_LppC_lipoprotein-like"/>
    <property type="match status" value="1"/>
</dbReference>
<evidence type="ECO:0000256" key="1">
    <source>
        <dbReference type="ARBA" id="ARBA00023136"/>
    </source>
</evidence>
<evidence type="ECO:0000256" key="2">
    <source>
        <dbReference type="SAM" id="SignalP"/>
    </source>
</evidence>
<evidence type="ECO:0000313" key="4">
    <source>
        <dbReference type="Proteomes" id="UP000251842"/>
    </source>
</evidence>
<dbReference type="PANTHER" id="PTHR38038">
    <property type="entry name" value="PENICILLIN-BINDING PROTEIN ACTIVATOR LPOA"/>
    <property type="match status" value="1"/>
</dbReference>
<feature type="signal peptide" evidence="2">
    <location>
        <begin position="1"/>
        <end position="23"/>
    </location>
</feature>
<dbReference type="Gene3D" id="3.40.50.2300">
    <property type="match status" value="2"/>
</dbReference>
<protein>
    <submittedName>
        <fullName evidence="3">LppC family lipoprotein</fullName>
    </submittedName>
</protein>
<dbReference type="PANTHER" id="PTHR38038:SF1">
    <property type="entry name" value="PENICILLIN-BINDING PROTEIN ACTIVATOR LPOA"/>
    <property type="match status" value="1"/>
</dbReference>
<gene>
    <name evidence="3" type="ORF">DCD74_08195</name>
</gene>
<feature type="chain" id="PRO_5016855941" evidence="2">
    <location>
        <begin position="24"/>
        <end position="444"/>
    </location>
</feature>
<organism evidence="3 4">
    <name type="scientific">Solilutibacter oculi</name>
    <dbReference type="NCBI Taxonomy" id="2698682"/>
    <lineage>
        <taxon>Bacteria</taxon>
        <taxon>Pseudomonadati</taxon>
        <taxon>Pseudomonadota</taxon>
        <taxon>Gammaproteobacteria</taxon>
        <taxon>Lysobacterales</taxon>
        <taxon>Lysobacteraceae</taxon>
        <taxon>Solilutibacter</taxon>
    </lineage>
</organism>
<sequence>MRLALKHFVLAACIAGLAGCVSAPTQAPTAQNEVQSAAFREAHQLAQADARANAARIDSLLGSVDDATLSRLTGALAANDPLYPFAGRAMLARGLKPPYPFSRGFNFDGRAPADRDGYRPPAKVAILLPISGSLSAAAKPVRDGFLAGYYAERRQRPTITFYDAATGASAAYQKAVADGADYVVGPLDREHVGALFAQGELPVPVLALNRGSKAPPPGSVSFSLAPEDEGTATAEYLVAHGARNVLVLGGGDDTLRRTSAAFRERLQARGGKVIDSVALGGTPEALATELAAATAKGPVDAIYFAARGDQARAAMPVINAQPALAKARRVAASQIANNPGKGEDAMLLDGIIFPGESLAARALPGMPSDPGALTPTARGAAARLFAFGYDAWLITAYLERLANAPQDALPGATGNLQLDGFGNLLRAPTWSVLRGGSAVPLGGR</sequence>
<evidence type="ECO:0000313" key="3">
    <source>
        <dbReference type="EMBL" id="AXA84665.1"/>
    </source>
</evidence>
<dbReference type="Pfam" id="PF04348">
    <property type="entry name" value="LppC"/>
    <property type="match status" value="1"/>
</dbReference>